<evidence type="ECO:0000256" key="3">
    <source>
        <dbReference type="PROSITE-ProRule" id="PRU00169"/>
    </source>
</evidence>
<organism evidence="6 7">
    <name type="scientific">Litoreibacter ascidiaceicola</name>
    <dbReference type="NCBI Taxonomy" id="1486859"/>
    <lineage>
        <taxon>Bacteria</taxon>
        <taxon>Pseudomonadati</taxon>
        <taxon>Pseudomonadota</taxon>
        <taxon>Alphaproteobacteria</taxon>
        <taxon>Rhodobacterales</taxon>
        <taxon>Roseobacteraceae</taxon>
        <taxon>Litoreibacter</taxon>
    </lineage>
</organism>
<comment type="catalytic activity">
    <reaction evidence="2">
        <text>2 GTP = 3',3'-c-di-GMP + 2 diphosphate</text>
        <dbReference type="Rhea" id="RHEA:24898"/>
        <dbReference type="ChEBI" id="CHEBI:33019"/>
        <dbReference type="ChEBI" id="CHEBI:37565"/>
        <dbReference type="ChEBI" id="CHEBI:58805"/>
        <dbReference type="EC" id="2.7.7.65"/>
    </reaction>
</comment>
<name>A0A1M4YAJ6_9RHOB</name>
<dbReference type="PANTHER" id="PTHR45138:SF9">
    <property type="entry name" value="DIGUANYLATE CYCLASE DGCM-RELATED"/>
    <property type="match status" value="1"/>
</dbReference>
<sequence>MAGRILIIDPVPTNRMVLKAKLALAHYDVSLADSVQQARKLASTHVFEAVLASTALVNHSADCILEWVRGLRGSCGSATTFIFMRDRPNSTSDCDVLNQCLSAGADDVLNRPFSEDVLLARIRNLMRSHALDRELGLPRGHHNVQHETKTAKALPPINIAIAHVSSNTLSLQANRLLGCLEEAFQGSPRTQSIKTIPLTVLTQPDSAPSEPDAVLLVAGRSDAERALSITSQLRSRARTQDLRVVLIAEDLAHFQIARAFDLGAHDVVPLNVQTSDLVARLRNQGKIHHVIRSKKHRVRESLLQAITDPLTGLYNRRYAANRLVEMQRDCLATGKHFAILAFDVDHFKNVNDRYGHAIGDAVLTKLADTLRKNLRDGDLICRTGGEEFLVALPHTDLARATTTANRLRKAVGALDITVKNHATPLRVTVSIGLSLQDGKMPIPEMLDQADRALYQAKARGRNVVAMAAAA</sequence>
<accession>A0A1M4YAJ6</accession>
<evidence type="ECO:0000313" key="7">
    <source>
        <dbReference type="Proteomes" id="UP000184144"/>
    </source>
</evidence>
<dbReference type="InterPro" id="IPR001789">
    <property type="entry name" value="Sig_transdc_resp-reg_receiver"/>
</dbReference>
<gene>
    <name evidence="6" type="ORF">SAMN05444273_103475</name>
</gene>
<dbReference type="GO" id="GO:0000160">
    <property type="term" value="P:phosphorelay signal transduction system"/>
    <property type="evidence" value="ECO:0007669"/>
    <property type="project" value="InterPro"/>
</dbReference>
<dbReference type="SMART" id="SM00448">
    <property type="entry name" value="REC"/>
    <property type="match status" value="1"/>
</dbReference>
<evidence type="ECO:0000256" key="1">
    <source>
        <dbReference type="ARBA" id="ARBA00012528"/>
    </source>
</evidence>
<dbReference type="InterPro" id="IPR050469">
    <property type="entry name" value="Diguanylate_Cyclase"/>
</dbReference>
<comment type="caution">
    <text evidence="3">Lacks conserved residue(s) required for the propagation of feature annotation.</text>
</comment>
<dbReference type="PROSITE" id="PS50887">
    <property type="entry name" value="GGDEF"/>
    <property type="match status" value="1"/>
</dbReference>
<evidence type="ECO:0000259" key="4">
    <source>
        <dbReference type="PROSITE" id="PS50110"/>
    </source>
</evidence>
<dbReference type="Proteomes" id="UP000184144">
    <property type="component" value="Unassembled WGS sequence"/>
</dbReference>
<dbReference type="SUPFAM" id="SSF52172">
    <property type="entry name" value="CheY-like"/>
    <property type="match status" value="2"/>
</dbReference>
<dbReference type="FunFam" id="3.30.70.270:FF:000001">
    <property type="entry name" value="Diguanylate cyclase domain protein"/>
    <property type="match status" value="1"/>
</dbReference>
<dbReference type="Pfam" id="PF00990">
    <property type="entry name" value="GGDEF"/>
    <property type="match status" value="1"/>
</dbReference>
<dbReference type="InterPro" id="IPR043128">
    <property type="entry name" value="Rev_trsase/Diguanyl_cyclase"/>
</dbReference>
<evidence type="ECO:0000313" key="6">
    <source>
        <dbReference type="EMBL" id="SHF02659.1"/>
    </source>
</evidence>
<feature type="domain" description="Response regulatory" evidence="4">
    <location>
        <begin position="4"/>
        <end position="126"/>
    </location>
</feature>
<dbReference type="InterPro" id="IPR000160">
    <property type="entry name" value="GGDEF_dom"/>
</dbReference>
<reference evidence="7" key="1">
    <citation type="submission" date="2016-11" db="EMBL/GenBank/DDBJ databases">
        <authorList>
            <person name="Varghese N."/>
            <person name="Submissions S."/>
        </authorList>
    </citation>
    <scope>NUCLEOTIDE SEQUENCE [LARGE SCALE GENOMIC DNA]</scope>
    <source>
        <strain evidence="7">DSM 100566</strain>
    </source>
</reference>
<dbReference type="Gene3D" id="3.30.70.270">
    <property type="match status" value="1"/>
</dbReference>
<proteinExistence type="predicted"/>
<dbReference type="PROSITE" id="PS50110">
    <property type="entry name" value="RESPONSE_REGULATORY"/>
    <property type="match status" value="1"/>
</dbReference>
<dbReference type="InterPro" id="IPR011006">
    <property type="entry name" value="CheY-like_superfamily"/>
</dbReference>
<protein>
    <recommendedName>
        <fullName evidence="1">diguanylate cyclase</fullName>
        <ecNumber evidence="1">2.7.7.65</ecNumber>
    </recommendedName>
</protein>
<dbReference type="SUPFAM" id="SSF55073">
    <property type="entry name" value="Nucleotide cyclase"/>
    <property type="match status" value="1"/>
</dbReference>
<dbReference type="STRING" id="1486859.SAMN05444273_103475"/>
<dbReference type="AlphaFoldDB" id="A0A1M4YAJ6"/>
<dbReference type="Gene3D" id="3.40.50.2300">
    <property type="match status" value="1"/>
</dbReference>
<dbReference type="PANTHER" id="PTHR45138">
    <property type="entry name" value="REGULATORY COMPONENTS OF SENSORY TRANSDUCTION SYSTEM"/>
    <property type="match status" value="1"/>
</dbReference>
<dbReference type="NCBIfam" id="TIGR00254">
    <property type="entry name" value="GGDEF"/>
    <property type="match status" value="1"/>
</dbReference>
<dbReference type="EC" id="2.7.7.65" evidence="1"/>
<dbReference type="EMBL" id="FQUV01000003">
    <property type="protein sequence ID" value="SHF02659.1"/>
    <property type="molecule type" value="Genomic_DNA"/>
</dbReference>
<feature type="domain" description="GGDEF" evidence="5">
    <location>
        <begin position="335"/>
        <end position="469"/>
    </location>
</feature>
<evidence type="ECO:0000259" key="5">
    <source>
        <dbReference type="PROSITE" id="PS50887"/>
    </source>
</evidence>
<dbReference type="SMART" id="SM00267">
    <property type="entry name" value="GGDEF"/>
    <property type="match status" value="1"/>
</dbReference>
<dbReference type="GO" id="GO:0052621">
    <property type="term" value="F:diguanylate cyclase activity"/>
    <property type="evidence" value="ECO:0007669"/>
    <property type="project" value="UniProtKB-EC"/>
</dbReference>
<dbReference type="InterPro" id="IPR029787">
    <property type="entry name" value="Nucleotide_cyclase"/>
</dbReference>
<keyword evidence="7" id="KW-1185">Reference proteome</keyword>
<evidence type="ECO:0000256" key="2">
    <source>
        <dbReference type="ARBA" id="ARBA00034247"/>
    </source>
</evidence>
<dbReference type="OrthoDB" id="9812260at2"/>
<dbReference type="CDD" id="cd01949">
    <property type="entry name" value="GGDEF"/>
    <property type="match status" value="1"/>
</dbReference>